<dbReference type="InterPro" id="IPR009061">
    <property type="entry name" value="DNA-bd_dom_put_sf"/>
</dbReference>
<dbReference type="PANTHER" id="PTHR30204:SF97">
    <property type="entry name" value="MERR FAMILY REGULATORY PROTEIN"/>
    <property type="match status" value="1"/>
</dbReference>
<dbReference type="Gene3D" id="1.10.1660.10">
    <property type="match status" value="1"/>
</dbReference>
<evidence type="ECO:0000313" key="3">
    <source>
        <dbReference type="EMBL" id="EPD30973.1"/>
    </source>
</evidence>
<dbReference type="PROSITE" id="PS50937">
    <property type="entry name" value="HTH_MERR_2"/>
    <property type="match status" value="1"/>
</dbReference>
<organism evidence="3 4">
    <name type="scientific">Gleimia europaea ACS-120-V-Col10b</name>
    <dbReference type="NCBI Taxonomy" id="883069"/>
    <lineage>
        <taxon>Bacteria</taxon>
        <taxon>Bacillati</taxon>
        <taxon>Actinomycetota</taxon>
        <taxon>Actinomycetes</taxon>
        <taxon>Actinomycetales</taxon>
        <taxon>Actinomycetaceae</taxon>
        <taxon>Gleimia</taxon>
    </lineage>
</organism>
<evidence type="ECO:0000256" key="1">
    <source>
        <dbReference type="ARBA" id="ARBA00023125"/>
    </source>
</evidence>
<sequence length="312" mass="33831">MPRPDLSAHMNPAPLTIATVAQRLGVSASTIRTWERRYGLGPKREPGKRRRYNEVELKQLEQMVRLVRSGVFPSDAAKAIQSSTEILAENEAAITVESILEIARRGDFNSLQRNLDVLISRYGLLHTWHEYIGPAMRGTYYPPKGDQPGIAPRSLITQATLYAVYQVAKQAPEHSAGFPDACPVLIVCDAAHELRAHIVGVALEWEGVPARIVLVTAPAEGPDICPQDVSEAIKEYRDSFGAHVLILIGLLSADEAVVEGVDDSCSNLILVGRHCPLDSAPGATRLRTLTACVEEAVDSARNCSIPESGGVN</sequence>
<dbReference type="Pfam" id="PF13411">
    <property type="entry name" value="MerR_1"/>
    <property type="match status" value="1"/>
</dbReference>
<feature type="domain" description="HTH merR-type" evidence="2">
    <location>
        <begin position="14"/>
        <end position="82"/>
    </location>
</feature>
<dbReference type="SUPFAM" id="SSF46955">
    <property type="entry name" value="Putative DNA-binding domain"/>
    <property type="match status" value="1"/>
</dbReference>
<dbReference type="GO" id="GO:0003700">
    <property type="term" value="F:DNA-binding transcription factor activity"/>
    <property type="evidence" value="ECO:0007669"/>
    <property type="project" value="InterPro"/>
</dbReference>
<dbReference type="AlphaFoldDB" id="A0A9W5REG6"/>
<comment type="caution">
    <text evidence="3">The sequence shown here is derived from an EMBL/GenBank/DDBJ whole genome shotgun (WGS) entry which is preliminary data.</text>
</comment>
<dbReference type="SMART" id="SM00422">
    <property type="entry name" value="HTH_MERR"/>
    <property type="match status" value="1"/>
</dbReference>
<dbReference type="GO" id="GO:0003677">
    <property type="term" value="F:DNA binding"/>
    <property type="evidence" value="ECO:0007669"/>
    <property type="project" value="UniProtKB-KW"/>
</dbReference>
<gene>
    <name evidence="3" type="ORF">HMPREF9238_00729</name>
</gene>
<keyword evidence="4" id="KW-1185">Reference proteome</keyword>
<dbReference type="RefSeq" id="WP_016444085.1">
    <property type="nucleotide sequence ID" value="NZ_KE150266.1"/>
</dbReference>
<protein>
    <recommendedName>
        <fullName evidence="2">HTH merR-type domain-containing protein</fullName>
    </recommendedName>
</protein>
<dbReference type="InterPro" id="IPR000551">
    <property type="entry name" value="MerR-type_HTH_dom"/>
</dbReference>
<proteinExistence type="predicted"/>
<dbReference type="InterPro" id="IPR047057">
    <property type="entry name" value="MerR_fam"/>
</dbReference>
<accession>A0A9W5REG6</accession>
<keyword evidence="1" id="KW-0238">DNA-binding</keyword>
<dbReference type="PANTHER" id="PTHR30204">
    <property type="entry name" value="REDOX-CYCLING DRUG-SENSING TRANSCRIPTIONAL ACTIVATOR SOXR"/>
    <property type="match status" value="1"/>
</dbReference>
<name>A0A9W5REG6_9ACTO</name>
<reference evidence="3 4" key="1">
    <citation type="submission" date="2013-05" db="EMBL/GenBank/DDBJ databases">
        <title>The Genome Sequence of Actinomyces europaeus ACS-120-V-COL10B.</title>
        <authorList>
            <consortium name="The Broad Institute Genomics Platform"/>
            <person name="Earl A."/>
            <person name="Ward D."/>
            <person name="Feldgarden M."/>
            <person name="Gevers D."/>
            <person name="Saerens B."/>
            <person name="Vaneechoutte M."/>
            <person name="Walker B."/>
            <person name="Young S."/>
            <person name="Zeng Q."/>
            <person name="Gargeya S."/>
            <person name="Fitzgerald M."/>
            <person name="Haas B."/>
            <person name="Abouelleil A."/>
            <person name="Allen A.W."/>
            <person name="Alvarado L."/>
            <person name="Arachchi H.M."/>
            <person name="Berlin A.M."/>
            <person name="Chapman S.B."/>
            <person name="Gainer-Dewar J."/>
            <person name="Goldberg J."/>
            <person name="Griggs A."/>
            <person name="Gujja S."/>
            <person name="Hansen M."/>
            <person name="Howarth C."/>
            <person name="Imamovic A."/>
            <person name="Ireland A."/>
            <person name="Larimer J."/>
            <person name="McCowan C."/>
            <person name="Murphy C."/>
            <person name="Pearson M."/>
            <person name="Poon T.W."/>
            <person name="Priest M."/>
            <person name="Roberts A."/>
            <person name="Saif S."/>
            <person name="Shea T."/>
            <person name="Sisk P."/>
            <person name="Sykes S."/>
            <person name="Wortman J."/>
            <person name="Nusbaum C."/>
            <person name="Birren B."/>
        </authorList>
    </citation>
    <scope>NUCLEOTIDE SEQUENCE [LARGE SCALE GENOMIC DNA]</scope>
    <source>
        <strain evidence="3 4">ACS-120-V-Col10b</strain>
    </source>
</reference>
<evidence type="ECO:0000259" key="2">
    <source>
        <dbReference type="PROSITE" id="PS50937"/>
    </source>
</evidence>
<evidence type="ECO:0000313" key="4">
    <source>
        <dbReference type="Proteomes" id="UP000014387"/>
    </source>
</evidence>
<dbReference type="Proteomes" id="UP000014387">
    <property type="component" value="Unassembled WGS sequence"/>
</dbReference>
<dbReference type="EMBL" id="AGWN01000001">
    <property type="protein sequence ID" value="EPD30973.1"/>
    <property type="molecule type" value="Genomic_DNA"/>
</dbReference>
<dbReference type="OrthoDB" id="9800334at2"/>